<dbReference type="EMBL" id="JAVDVI010000005">
    <property type="protein sequence ID" value="MDR6967535.1"/>
    <property type="molecule type" value="Genomic_DNA"/>
</dbReference>
<sequence length="150" mass="17100">MLKHNQKVIKVLLADDDPDDRNFFEEAIKQLDFESKVTTVENGKELLDHLENADIPHIIFLDLNMPILNGLETLKKLKQNQKYNSIAVAIYSTSSANKDIENTLANGANCYIVKPNDFQNLKSTLKYVLSLQWQYHTSNGLDMSNFLISV</sequence>
<name>A0ABU1TNK8_9FLAO</name>
<organism evidence="3 4">
    <name type="scientific">Flavobacterium arsenatis</name>
    <dbReference type="NCBI Taxonomy" id="1484332"/>
    <lineage>
        <taxon>Bacteria</taxon>
        <taxon>Pseudomonadati</taxon>
        <taxon>Bacteroidota</taxon>
        <taxon>Flavobacteriia</taxon>
        <taxon>Flavobacteriales</taxon>
        <taxon>Flavobacteriaceae</taxon>
        <taxon>Flavobacterium</taxon>
    </lineage>
</organism>
<dbReference type="InterPro" id="IPR052893">
    <property type="entry name" value="TCS_response_regulator"/>
</dbReference>
<dbReference type="InterPro" id="IPR001789">
    <property type="entry name" value="Sig_transdc_resp-reg_receiver"/>
</dbReference>
<dbReference type="Pfam" id="PF00072">
    <property type="entry name" value="Response_reg"/>
    <property type="match status" value="1"/>
</dbReference>
<reference evidence="3 4" key="1">
    <citation type="submission" date="2023-07" db="EMBL/GenBank/DDBJ databases">
        <title>Sorghum-associated microbial communities from plants grown in Nebraska, USA.</title>
        <authorList>
            <person name="Schachtman D."/>
        </authorList>
    </citation>
    <scope>NUCLEOTIDE SEQUENCE [LARGE SCALE GENOMIC DNA]</scope>
    <source>
        <strain evidence="3 4">3773</strain>
    </source>
</reference>
<evidence type="ECO:0000259" key="2">
    <source>
        <dbReference type="PROSITE" id="PS50110"/>
    </source>
</evidence>
<comment type="caution">
    <text evidence="3">The sequence shown here is derived from an EMBL/GenBank/DDBJ whole genome shotgun (WGS) entry which is preliminary data.</text>
</comment>
<accession>A0ABU1TNK8</accession>
<feature type="domain" description="Response regulatory" evidence="2">
    <location>
        <begin position="10"/>
        <end position="129"/>
    </location>
</feature>
<gene>
    <name evidence="3" type="ORF">J2X31_001546</name>
</gene>
<dbReference type="RefSeq" id="WP_310025715.1">
    <property type="nucleotide sequence ID" value="NZ_JAVDVI010000005.1"/>
</dbReference>
<feature type="modified residue" description="4-aspartylphosphate" evidence="1">
    <location>
        <position position="62"/>
    </location>
</feature>
<dbReference type="InterPro" id="IPR011006">
    <property type="entry name" value="CheY-like_superfamily"/>
</dbReference>
<dbReference type="Proteomes" id="UP001255185">
    <property type="component" value="Unassembled WGS sequence"/>
</dbReference>
<proteinExistence type="predicted"/>
<keyword evidence="4" id="KW-1185">Reference proteome</keyword>
<evidence type="ECO:0000313" key="3">
    <source>
        <dbReference type="EMBL" id="MDR6967535.1"/>
    </source>
</evidence>
<dbReference type="PANTHER" id="PTHR44520">
    <property type="entry name" value="RESPONSE REGULATOR RCP1-RELATED"/>
    <property type="match status" value="1"/>
</dbReference>
<dbReference type="SUPFAM" id="SSF52172">
    <property type="entry name" value="CheY-like"/>
    <property type="match status" value="1"/>
</dbReference>
<protein>
    <submittedName>
        <fullName evidence="3">CheY-like chemotaxis protein</fullName>
    </submittedName>
</protein>
<dbReference type="SMART" id="SM00448">
    <property type="entry name" value="REC"/>
    <property type="match status" value="1"/>
</dbReference>
<dbReference type="PROSITE" id="PS50110">
    <property type="entry name" value="RESPONSE_REGULATORY"/>
    <property type="match status" value="1"/>
</dbReference>
<keyword evidence="1" id="KW-0597">Phosphoprotein</keyword>
<evidence type="ECO:0000313" key="4">
    <source>
        <dbReference type="Proteomes" id="UP001255185"/>
    </source>
</evidence>
<dbReference type="Gene3D" id="3.40.50.2300">
    <property type="match status" value="1"/>
</dbReference>
<evidence type="ECO:0000256" key="1">
    <source>
        <dbReference type="PROSITE-ProRule" id="PRU00169"/>
    </source>
</evidence>
<dbReference type="CDD" id="cd17557">
    <property type="entry name" value="REC_Rcp-like"/>
    <property type="match status" value="1"/>
</dbReference>